<sequence>MQAINYLLSTGMCKHPLFVSAFRNETNIYSRPVPGVKDHTRTHSQIANNWDNYTLPCPSTCCRFYHCADSESGKSRSLYFLSFAFPELMSLC</sequence>
<dbReference type="AlphaFoldDB" id="A0AAV4YAP1"/>
<keyword evidence="2" id="KW-1185">Reference proteome</keyword>
<dbReference type="EMBL" id="BPLR01019064">
    <property type="protein sequence ID" value="GIZ04302.1"/>
    <property type="molecule type" value="Genomic_DNA"/>
</dbReference>
<organism evidence="1 2">
    <name type="scientific">Caerostris extrusa</name>
    <name type="common">Bark spider</name>
    <name type="synonym">Caerostris bankana</name>
    <dbReference type="NCBI Taxonomy" id="172846"/>
    <lineage>
        <taxon>Eukaryota</taxon>
        <taxon>Metazoa</taxon>
        <taxon>Ecdysozoa</taxon>
        <taxon>Arthropoda</taxon>
        <taxon>Chelicerata</taxon>
        <taxon>Arachnida</taxon>
        <taxon>Araneae</taxon>
        <taxon>Araneomorphae</taxon>
        <taxon>Entelegynae</taxon>
        <taxon>Araneoidea</taxon>
        <taxon>Araneidae</taxon>
        <taxon>Caerostris</taxon>
    </lineage>
</organism>
<accession>A0AAV4YAP1</accession>
<gene>
    <name evidence="1" type="ORF">CEXT_482051</name>
</gene>
<protein>
    <submittedName>
        <fullName evidence="1">Uncharacterized protein</fullName>
    </submittedName>
</protein>
<comment type="caution">
    <text evidence="1">The sequence shown here is derived from an EMBL/GenBank/DDBJ whole genome shotgun (WGS) entry which is preliminary data.</text>
</comment>
<proteinExistence type="predicted"/>
<dbReference type="Proteomes" id="UP001054945">
    <property type="component" value="Unassembled WGS sequence"/>
</dbReference>
<reference evidence="1 2" key="1">
    <citation type="submission" date="2021-06" db="EMBL/GenBank/DDBJ databases">
        <title>Caerostris extrusa draft genome.</title>
        <authorList>
            <person name="Kono N."/>
            <person name="Arakawa K."/>
        </authorList>
    </citation>
    <scope>NUCLEOTIDE SEQUENCE [LARGE SCALE GENOMIC DNA]</scope>
</reference>
<evidence type="ECO:0000313" key="2">
    <source>
        <dbReference type="Proteomes" id="UP001054945"/>
    </source>
</evidence>
<name>A0AAV4YAP1_CAEEX</name>
<evidence type="ECO:0000313" key="1">
    <source>
        <dbReference type="EMBL" id="GIZ04302.1"/>
    </source>
</evidence>